<evidence type="ECO:0000313" key="2">
    <source>
        <dbReference type="EMBL" id="QDH16509.1"/>
    </source>
</evidence>
<keyword evidence="3" id="KW-1185">Reference proteome</keyword>
<organism evidence="2 3">
    <name type="scientific">Swingsia samuiensis</name>
    <dbReference type="NCBI Taxonomy" id="1293412"/>
    <lineage>
        <taxon>Bacteria</taxon>
        <taxon>Pseudomonadati</taxon>
        <taxon>Pseudomonadota</taxon>
        <taxon>Alphaproteobacteria</taxon>
        <taxon>Acetobacterales</taxon>
        <taxon>Acetobacteraceae</taxon>
        <taxon>Swingsia</taxon>
    </lineage>
</organism>
<evidence type="ECO:0000256" key="1">
    <source>
        <dbReference type="SAM" id="Phobius"/>
    </source>
</evidence>
<reference evidence="2 3" key="1">
    <citation type="submission" date="2019-03" db="EMBL/GenBank/DDBJ databases">
        <title>The complete genome sequence of Swingsia samuiensis NBRC107927(T).</title>
        <authorList>
            <person name="Chua K.-O."/>
            <person name="Chan K.-G."/>
            <person name="See-Too W.-S."/>
        </authorList>
    </citation>
    <scope>NUCLEOTIDE SEQUENCE [LARGE SCALE GENOMIC DNA]</scope>
    <source>
        <strain evidence="2 3">AH83</strain>
    </source>
</reference>
<dbReference type="OrthoDB" id="7270781at2"/>
<dbReference type="Proteomes" id="UP000316313">
    <property type="component" value="Chromosome"/>
</dbReference>
<name>A0A4Y6UG35_9PROT</name>
<evidence type="ECO:0000313" key="3">
    <source>
        <dbReference type="Proteomes" id="UP000316313"/>
    </source>
</evidence>
<keyword evidence="1" id="KW-0472">Membrane</keyword>
<accession>A0A4Y6UG35</accession>
<feature type="transmembrane region" description="Helical" evidence="1">
    <location>
        <begin position="220"/>
        <end position="236"/>
    </location>
</feature>
<dbReference type="EMBL" id="CP038141">
    <property type="protein sequence ID" value="QDH16509.1"/>
    <property type="molecule type" value="Genomic_DNA"/>
</dbReference>
<keyword evidence="1" id="KW-1133">Transmembrane helix</keyword>
<dbReference type="KEGG" id="ssam:E3D00_02165"/>
<keyword evidence="1" id="KW-0812">Transmembrane</keyword>
<sequence>MSAVPPNDTTMIFMSPAQFQALSAIEGQNSLDPIWKLGSGVGNPAPSIARRVDQGNEWLKDKTNIDMFGWRDAISSGKSAAKQIWFLGLSATFLFTTTKTGKEVVIVKGPLSLRDRVYQTLSIKVKEGSFNRDALFDEKTLVQEMGLVIGRAEMLKEAAKGVKVAVVCLIAMDVVHECLQDKFDMTRLGVTILSDVVQAVLGTAAGVVVGSVLIAGGAPVVLTCCLVSATCVYAGYKLSQWDSQYKITEKAIAIAKEVEVNNPIESAIEYVEDLGADYKEFVTHPGVYFEYLYWKNVLKVRA</sequence>
<protein>
    <submittedName>
        <fullName evidence="2">Uncharacterized protein</fullName>
    </submittedName>
</protein>
<dbReference type="RefSeq" id="WP_141459535.1">
    <property type="nucleotide sequence ID" value="NZ_CP038141.1"/>
</dbReference>
<proteinExistence type="predicted"/>
<gene>
    <name evidence="2" type="ORF">E3D00_02165</name>
</gene>
<feature type="transmembrane region" description="Helical" evidence="1">
    <location>
        <begin position="192"/>
        <end position="214"/>
    </location>
</feature>
<dbReference type="AlphaFoldDB" id="A0A4Y6UG35"/>